<evidence type="ECO:0000313" key="2">
    <source>
        <dbReference type="Proteomes" id="UP001153331"/>
    </source>
</evidence>
<evidence type="ECO:0000313" key="1">
    <source>
        <dbReference type="EMBL" id="KAJ8112835.1"/>
    </source>
</evidence>
<keyword evidence="2" id="KW-1185">Reference proteome</keyword>
<sequence length="155" mass="17646">MPFWVIYHTDTIFTDAASKKALAAAITKLHEDVVQIPKFYVVVTFVPTPSSGLYVGGEETTKPFVRITADQIAGKMPENRQNCARWTSQIDAALAPHIAEKGYDWEYHVDETELLLWKINGVYAPTLYSDEFMKWKEANRVLPRETDELPDQVVV</sequence>
<organism evidence="1 2">
    <name type="scientific">Boeremia exigua</name>
    <dbReference type="NCBI Taxonomy" id="749465"/>
    <lineage>
        <taxon>Eukaryota</taxon>
        <taxon>Fungi</taxon>
        <taxon>Dikarya</taxon>
        <taxon>Ascomycota</taxon>
        <taxon>Pezizomycotina</taxon>
        <taxon>Dothideomycetes</taxon>
        <taxon>Pleosporomycetidae</taxon>
        <taxon>Pleosporales</taxon>
        <taxon>Pleosporineae</taxon>
        <taxon>Didymellaceae</taxon>
        <taxon>Boeremia</taxon>
    </lineage>
</organism>
<protein>
    <submittedName>
        <fullName evidence="1">Uncharacterized protein</fullName>
    </submittedName>
</protein>
<reference evidence="1" key="1">
    <citation type="submission" date="2022-11" db="EMBL/GenBank/DDBJ databases">
        <title>Genome Sequence of Boeremia exigua.</title>
        <authorList>
            <person name="Buettner E."/>
        </authorList>
    </citation>
    <scope>NUCLEOTIDE SEQUENCE</scope>
    <source>
        <strain evidence="1">CU02</strain>
    </source>
</reference>
<name>A0ACC2ICE3_9PLEO</name>
<gene>
    <name evidence="1" type="ORF">OPT61_g4891</name>
</gene>
<dbReference type="Proteomes" id="UP001153331">
    <property type="component" value="Unassembled WGS sequence"/>
</dbReference>
<proteinExistence type="predicted"/>
<dbReference type="EMBL" id="JAPHNI010000294">
    <property type="protein sequence ID" value="KAJ8112835.1"/>
    <property type="molecule type" value="Genomic_DNA"/>
</dbReference>
<accession>A0ACC2ICE3</accession>
<comment type="caution">
    <text evidence="1">The sequence shown here is derived from an EMBL/GenBank/DDBJ whole genome shotgun (WGS) entry which is preliminary data.</text>
</comment>